<feature type="domain" description="Gingipain" evidence="3">
    <location>
        <begin position="229"/>
        <end position="580"/>
    </location>
</feature>
<dbReference type="Gene3D" id="2.60.40.3800">
    <property type="match status" value="1"/>
</dbReference>
<feature type="chain" id="PRO_5013167204" description="Gingipain domain-containing protein" evidence="2">
    <location>
        <begin position="19"/>
        <end position="979"/>
    </location>
</feature>
<evidence type="ECO:0000313" key="6">
    <source>
        <dbReference type="Proteomes" id="UP000215559"/>
    </source>
</evidence>
<dbReference type="GO" id="GO:0006508">
    <property type="term" value="P:proteolysis"/>
    <property type="evidence" value="ECO:0007669"/>
    <property type="project" value="InterPro"/>
</dbReference>
<evidence type="ECO:0000256" key="2">
    <source>
        <dbReference type="SAM" id="SignalP"/>
    </source>
</evidence>
<dbReference type="InterPro" id="IPR001769">
    <property type="entry name" value="Gingipain"/>
</dbReference>
<sequence length="979" mass="107014">MKRLSLLALVLATSVAVAGSITETLRYPPDALNLGTDQGYTTVNFAGAPHAEPLGVPDLPAMPYQVVIPPTAEVTGFEITAIEEEPVPGTYDVIPVQHPIPWMENPPEEPFVQPDPKYYSADAVFPKEASRLVHTGNKSGYRLASFLVYPVRYNPVQKKLSLVKRITVKVNYAMHKHHVARYTETQIVIHGDQVKHLVLNSQDVARFAPPKRTRSFGSLFLPAGDFEHIIITREHWADSLVGLRDWRTRQGWRSKIVMLESICSTYPGRDTAEKMREFIKDADTTWGTIFVFIARDDHPSKQYRVARAKSTNVFSDMYFSDLDRDWDANHNNVFGEIADSVDGYADVHVGMITLNGFTELSKYLAKLFRYEFTPDTSVAWATKSLLPNGAGSGFNHYEDSIANATPTPPWFDLKMYGSGGMVTPSPSKYCDSLESGYSITGVIAHGNPDSYSLGGSVNSSMMNGLTNTNRLNVLTAVCCHTGEWSGGTTNGDCIAENMAFHAPAGFIGVYMNYSSGWMWCAEHYNFSIAYGIVGFRTRRHVTQGEALSYGKDYWHCFLEDSAKFRMEAFERNLFGAPAVPIWTGDPFVASVTKPGAINVGSNIPVPITVTDGNYAPVESAMVCLLKGDETFGRGWTDASGQVILLMSPLTPGQMHLTVTSANNLPYLDSIPVMAAGRFVCYLRHFISDPPPGGNGDSIINPGETFRIPTWVKNYGDSTARSVTGRLITHTTGVTITDSIKTFGDIAGRDSAYNATGFGMQTANGLPNNYPIPCSLVCRDNLDSTWVSYVTFHVGAPGLVYVSNTVIDSPPGGNGNGRFDPGENGTIIVTLQNTGIAEAENVTAKLKSGHALFTITDSISNYGAIPAGSTRTNNSDRFAASAHSTIPPGTLVPCTLRLHSDNWEHEWTYTFNLTVGQPPHPPGEVIWGPKTCPGMPTAWGLYGVAYNTDDDNIYCNYFMSSTIYKYSSDSLLTAQGTVSI</sequence>
<dbReference type="GO" id="GO:0004197">
    <property type="term" value="F:cysteine-type endopeptidase activity"/>
    <property type="evidence" value="ECO:0007669"/>
    <property type="project" value="InterPro"/>
</dbReference>
<feature type="domain" description="Gingipain propeptide" evidence="4">
    <location>
        <begin position="54"/>
        <end position="182"/>
    </location>
</feature>
<dbReference type="EMBL" id="NOZP01000030">
    <property type="protein sequence ID" value="OYD16995.1"/>
    <property type="molecule type" value="Genomic_DNA"/>
</dbReference>
<gene>
    <name evidence="5" type="ORF">CH330_01240</name>
</gene>
<dbReference type="InterPro" id="IPR038490">
    <property type="entry name" value="Gingipain_propep_sf"/>
</dbReference>
<dbReference type="SUPFAM" id="SSF52129">
    <property type="entry name" value="Caspase-like"/>
    <property type="match status" value="1"/>
</dbReference>
<protein>
    <recommendedName>
        <fullName evidence="7">Gingipain domain-containing protein</fullName>
    </recommendedName>
</protein>
<comment type="caution">
    <text evidence="5">The sequence shown here is derived from an EMBL/GenBank/DDBJ whole genome shotgun (WGS) entry which is preliminary data.</text>
</comment>
<name>A0A235BZM6_UNCW3</name>
<dbReference type="AlphaFoldDB" id="A0A235BZM6"/>
<evidence type="ECO:0000256" key="1">
    <source>
        <dbReference type="ARBA" id="ARBA00022729"/>
    </source>
</evidence>
<feature type="non-terminal residue" evidence="5">
    <location>
        <position position="979"/>
    </location>
</feature>
<dbReference type="InterPro" id="IPR013783">
    <property type="entry name" value="Ig-like_fold"/>
</dbReference>
<keyword evidence="1 2" id="KW-0732">Signal</keyword>
<evidence type="ECO:0000259" key="4">
    <source>
        <dbReference type="Pfam" id="PF08126"/>
    </source>
</evidence>
<evidence type="ECO:0000259" key="3">
    <source>
        <dbReference type="Pfam" id="PF01364"/>
    </source>
</evidence>
<dbReference type="InterPro" id="IPR012600">
    <property type="entry name" value="Propeptide_C25"/>
</dbReference>
<proteinExistence type="predicted"/>
<accession>A0A235BZM6</accession>
<dbReference type="Pfam" id="PF08126">
    <property type="entry name" value="Propeptide_C25"/>
    <property type="match status" value="1"/>
</dbReference>
<feature type="signal peptide" evidence="2">
    <location>
        <begin position="1"/>
        <end position="18"/>
    </location>
</feature>
<dbReference type="Gene3D" id="3.40.50.1460">
    <property type="match status" value="1"/>
</dbReference>
<evidence type="ECO:0000313" key="5">
    <source>
        <dbReference type="EMBL" id="OYD16995.1"/>
    </source>
</evidence>
<organism evidence="5 6">
    <name type="scientific">candidate division WOR-3 bacterium JGI_Cruoil_03_51_56</name>
    <dbReference type="NCBI Taxonomy" id="1973747"/>
    <lineage>
        <taxon>Bacteria</taxon>
        <taxon>Bacteria division WOR-3</taxon>
    </lineage>
</organism>
<dbReference type="Proteomes" id="UP000215559">
    <property type="component" value="Unassembled WGS sequence"/>
</dbReference>
<dbReference type="InterPro" id="IPR029030">
    <property type="entry name" value="Caspase-like_dom_sf"/>
</dbReference>
<dbReference type="Gene3D" id="3.40.50.10390">
    <property type="entry name" value="Gingipain r, domain 1"/>
    <property type="match status" value="1"/>
</dbReference>
<dbReference type="InterPro" id="IPR029031">
    <property type="entry name" value="Gingipain_N_sf"/>
</dbReference>
<reference evidence="5 6" key="1">
    <citation type="submission" date="2017-07" db="EMBL/GenBank/DDBJ databases">
        <title>Recovery of genomes from metagenomes via a dereplication, aggregation, and scoring strategy.</title>
        <authorList>
            <person name="Sieber C.M."/>
            <person name="Probst A.J."/>
            <person name="Sharrar A."/>
            <person name="Thomas B.C."/>
            <person name="Hess M."/>
            <person name="Tringe S.G."/>
            <person name="Banfield J.F."/>
        </authorList>
    </citation>
    <scope>NUCLEOTIDE SEQUENCE [LARGE SCALE GENOMIC DNA]</scope>
    <source>
        <strain evidence="5">JGI_Cruoil_03_51_56</strain>
    </source>
</reference>
<dbReference type="Gene3D" id="2.60.40.10">
    <property type="entry name" value="Immunoglobulins"/>
    <property type="match status" value="1"/>
</dbReference>
<evidence type="ECO:0008006" key="7">
    <source>
        <dbReference type="Google" id="ProtNLM"/>
    </source>
</evidence>
<dbReference type="Pfam" id="PF01364">
    <property type="entry name" value="Peptidase_C25"/>
    <property type="match status" value="1"/>
</dbReference>